<name>A0A0D8HHX4_9ACTN</name>
<gene>
    <name evidence="1" type="ORF">AXFE_14950</name>
</gene>
<dbReference type="EMBL" id="JXYS01000034">
    <property type="protein sequence ID" value="KJF17595.1"/>
    <property type="molecule type" value="Genomic_DNA"/>
</dbReference>
<evidence type="ECO:0000313" key="2">
    <source>
        <dbReference type="Proteomes" id="UP000032360"/>
    </source>
</evidence>
<proteinExistence type="predicted"/>
<protein>
    <submittedName>
        <fullName evidence="1">Uncharacterized protein</fullName>
    </submittedName>
</protein>
<keyword evidence="2" id="KW-1185">Reference proteome</keyword>
<reference evidence="1 2" key="1">
    <citation type="submission" date="2015-01" db="EMBL/GenBank/DDBJ databases">
        <title>Draft genome of the acidophilic iron oxidizer Acidithrix ferrooxidans strain Py-F3.</title>
        <authorList>
            <person name="Poehlein A."/>
            <person name="Eisen S."/>
            <person name="Schloemann M."/>
            <person name="Johnson B.D."/>
            <person name="Daniel R."/>
            <person name="Muehling M."/>
        </authorList>
    </citation>
    <scope>NUCLEOTIDE SEQUENCE [LARGE SCALE GENOMIC DNA]</scope>
    <source>
        <strain evidence="1 2">Py-F3</strain>
    </source>
</reference>
<evidence type="ECO:0000313" key="1">
    <source>
        <dbReference type="EMBL" id="KJF17595.1"/>
    </source>
</evidence>
<dbReference type="Proteomes" id="UP000032360">
    <property type="component" value="Unassembled WGS sequence"/>
</dbReference>
<dbReference type="AlphaFoldDB" id="A0A0D8HHX4"/>
<accession>A0A0D8HHX4</accession>
<sequence>MGIFPELKVTQLGNWIAGYVDKSIFEAISFFPQSQIYDSRIWLPGFALLDGRKSFKAIETNNETFAIVNSAPIIKLDIDLSQISMVPFIAIVSGDLPPDSSFNNHSTSPATMIEDLNRSLTPALSSANRTRSKLGQQELEFERRHLASYRARLTVSETPVEFIIQSEPYIRSTALGYTATIDVLTSDGEEMFIYASAKSIAEPLEDLRSEMGNIVGARYQIYKESPDVRARFVLEFLGFMQ</sequence>
<dbReference type="RefSeq" id="WP_052605234.1">
    <property type="nucleotide sequence ID" value="NZ_JXYS01000034.1"/>
</dbReference>
<organism evidence="1 2">
    <name type="scientific">Acidithrix ferrooxidans</name>
    <dbReference type="NCBI Taxonomy" id="1280514"/>
    <lineage>
        <taxon>Bacteria</taxon>
        <taxon>Bacillati</taxon>
        <taxon>Actinomycetota</taxon>
        <taxon>Acidimicrobiia</taxon>
        <taxon>Acidimicrobiales</taxon>
        <taxon>Acidimicrobiaceae</taxon>
        <taxon>Acidithrix</taxon>
    </lineage>
</organism>
<comment type="caution">
    <text evidence="1">The sequence shown here is derived from an EMBL/GenBank/DDBJ whole genome shotgun (WGS) entry which is preliminary data.</text>
</comment>